<dbReference type="AlphaFoldDB" id="A0AAD5TGJ8"/>
<evidence type="ECO:0000259" key="5">
    <source>
        <dbReference type="Pfam" id="PF00656"/>
    </source>
</evidence>
<dbReference type="Proteomes" id="UP001212152">
    <property type="component" value="Unassembled WGS sequence"/>
</dbReference>
<keyword evidence="3" id="KW-0788">Thiol protease</keyword>
<feature type="region of interest" description="Disordered" evidence="4">
    <location>
        <begin position="1"/>
        <end position="130"/>
    </location>
</feature>
<feature type="compositionally biased region" description="Low complexity" evidence="4">
    <location>
        <begin position="18"/>
        <end position="28"/>
    </location>
</feature>
<dbReference type="GO" id="GO:0006508">
    <property type="term" value="P:proteolysis"/>
    <property type="evidence" value="ECO:0007669"/>
    <property type="project" value="UniProtKB-KW"/>
</dbReference>
<evidence type="ECO:0000313" key="6">
    <source>
        <dbReference type="EMBL" id="KAJ3174851.1"/>
    </source>
</evidence>
<evidence type="ECO:0000256" key="3">
    <source>
        <dbReference type="ARBA" id="ARBA00022807"/>
    </source>
</evidence>
<feature type="compositionally biased region" description="Pro residues" evidence="4">
    <location>
        <begin position="29"/>
        <end position="44"/>
    </location>
</feature>
<feature type="compositionally biased region" description="Low complexity" evidence="4">
    <location>
        <begin position="61"/>
        <end position="79"/>
    </location>
</feature>
<keyword evidence="7" id="KW-1185">Reference proteome</keyword>
<protein>
    <submittedName>
        <fullName evidence="6">Ca(2+)-dependent cysteine protease</fullName>
    </submittedName>
</protein>
<dbReference type="PANTHER" id="PTHR48104">
    <property type="entry name" value="METACASPASE-4"/>
    <property type="match status" value="1"/>
</dbReference>
<reference evidence="6" key="1">
    <citation type="submission" date="2020-05" db="EMBL/GenBank/DDBJ databases">
        <title>Phylogenomic resolution of chytrid fungi.</title>
        <authorList>
            <person name="Stajich J.E."/>
            <person name="Amses K."/>
            <person name="Simmons R."/>
            <person name="Seto K."/>
            <person name="Myers J."/>
            <person name="Bonds A."/>
            <person name="Quandt C.A."/>
            <person name="Barry K."/>
            <person name="Liu P."/>
            <person name="Grigoriev I."/>
            <person name="Longcore J.E."/>
            <person name="James T.Y."/>
        </authorList>
    </citation>
    <scope>NUCLEOTIDE SEQUENCE</scope>
    <source>
        <strain evidence="6">JEL0379</strain>
    </source>
</reference>
<dbReference type="SUPFAM" id="SSF52129">
    <property type="entry name" value="Caspase-like"/>
    <property type="match status" value="1"/>
</dbReference>
<sequence length="441" mass="47917">MAYPGQYGTGGGRHGQHHQQQQPQQQQWAPPPFPPPPGPYPPPQQHQQQQQWGGPPPLQYPQPQQQWNQQQQGYGYGPPARIPVPMPHGPPPQQPTHQPSPYHSVPTHPGPPAPAGWPQPAPYPQPPSQYVQQTAPYLSTCSGNKRALLIGINYKGTKSELSGCVNDVANVKSFLVNKFNFPDTPGNMLTLTDDNPNWQLKPTRNNILQAMQWLVNGARAGDSLFFHYSGHGSQVKDLDGDEDDGYDETICPLDYETAGQIIDDDMNAIMVHNLPAGVRLTMIIDACHSGSAMDLPFTYLPDGTLKTNTVTKKLGSAAMTVGQGFMKGGILGAGMSLMKAASNISHQGPSQEQLVVTKGNQFADVILFSGCKDKQTSADSSFGGRSAGAMTYGFTTALAQNHSPTYGQLLGEIRAILAGKFEQRPQLSTSRLMDMQQIFIM</sequence>
<comment type="caution">
    <text evidence="6">The sequence shown here is derived from an EMBL/GenBank/DDBJ whole genome shotgun (WGS) entry which is preliminary data.</text>
</comment>
<name>A0AAD5TGJ8_9FUNG</name>
<dbReference type="GO" id="GO:0004197">
    <property type="term" value="F:cysteine-type endopeptidase activity"/>
    <property type="evidence" value="ECO:0007669"/>
    <property type="project" value="InterPro"/>
</dbReference>
<dbReference type="EMBL" id="JADGJQ010000059">
    <property type="protein sequence ID" value="KAJ3174851.1"/>
    <property type="molecule type" value="Genomic_DNA"/>
</dbReference>
<proteinExistence type="inferred from homology"/>
<keyword evidence="2" id="KW-0053">Apoptosis</keyword>
<dbReference type="InterPro" id="IPR011600">
    <property type="entry name" value="Pept_C14_caspase"/>
</dbReference>
<dbReference type="GO" id="GO:0005737">
    <property type="term" value="C:cytoplasm"/>
    <property type="evidence" value="ECO:0007669"/>
    <property type="project" value="TreeGrafter"/>
</dbReference>
<dbReference type="Gene3D" id="3.40.50.12660">
    <property type="match status" value="1"/>
</dbReference>
<dbReference type="GO" id="GO:0006915">
    <property type="term" value="P:apoptotic process"/>
    <property type="evidence" value="ECO:0007669"/>
    <property type="project" value="UniProtKB-KW"/>
</dbReference>
<comment type="similarity">
    <text evidence="1">Belongs to the peptidase C14B family.</text>
</comment>
<dbReference type="Pfam" id="PF00656">
    <property type="entry name" value="Peptidase_C14"/>
    <property type="match status" value="1"/>
</dbReference>
<keyword evidence="3" id="KW-0378">Hydrolase</keyword>
<feature type="domain" description="Peptidase C14 caspase" evidence="5">
    <location>
        <begin position="145"/>
        <end position="432"/>
    </location>
</feature>
<evidence type="ECO:0000256" key="2">
    <source>
        <dbReference type="ARBA" id="ARBA00022703"/>
    </source>
</evidence>
<dbReference type="InterPro" id="IPR029030">
    <property type="entry name" value="Caspase-like_dom_sf"/>
</dbReference>
<organism evidence="6 7">
    <name type="scientific">Geranomyces variabilis</name>
    <dbReference type="NCBI Taxonomy" id="109894"/>
    <lineage>
        <taxon>Eukaryota</taxon>
        <taxon>Fungi</taxon>
        <taxon>Fungi incertae sedis</taxon>
        <taxon>Chytridiomycota</taxon>
        <taxon>Chytridiomycota incertae sedis</taxon>
        <taxon>Chytridiomycetes</taxon>
        <taxon>Spizellomycetales</taxon>
        <taxon>Powellomycetaceae</taxon>
        <taxon>Geranomyces</taxon>
    </lineage>
</organism>
<feature type="compositionally biased region" description="Low complexity" evidence="4">
    <location>
        <begin position="95"/>
        <end position="107"/>
    </location>
</feature>
<feature type="compositionally biased region" description="Pro residues" evidence="4">
    <location>
        <begin position="80"/>
        <end position="94"/>
    </location>
</feature>
<evidence type="ECO:0000256" key="1">
    <source>
        <dbReference type="ARBA" id="ARBA00009005"/>
    </source>
</evidence>
<keyword evidence="6" id="KW-0645">Protease</keyword>
<gene>
    <name evidence="6" type="primary">MCA1_4</name>
    <name evidence="6" type="ORF">HDU87_006643</name>
</gene>
<accession>A0AAD5TGJ8</accession>
<evidence type="ECO:0000256" key="4">
    <source>
        <dbReference type="SAM" id="MobiDB-lite"/>
    </source>
</evidence>
<dbReference type="PANTHER" id="PTHR48104:SF30">
    <property type="entry name" value="METACASPASE-1"/>
    <property type="match status" value="1"/>
</dbReference>
<dbReference type="InterPro" id="IPR050452">
    <property type="entry name" value="Metacaspase"/>
</dbReference>
<evidence type="ECO:0000313" key="7">
    <source>
        <dbReference type="Proteomes" id="UP001212152"/>
    </source>
</evidence>
<feature type="compositionally biased region" description="Pro residues" evidence="4">
    <location>
        <begin position="108"/>
        <end position="127"/>
    </location>
</feature>